<evidence type="ECO:0000313" key="3">
    <source>
        <dbReference type="Proteomes" id="UP000631034"/>
    </source>
</evidence>
<dbReference type="Gene3D" id="3.40.50.850">
    <property type="entry name" value="Isochorismatase-like"/>
    <property type="match status" value="1"/>
</dbReference>
<dbReference type="SUPFAM" id="SSF52499">
    <property type="entry name" value="Isochorismatase-like hydrolases"/>
    <property type="match status" value="1"/>
</dbReference>
<dbReference type="PANTHER" id="PTHR14119:SF3">
    <property type="entry name" value="ISOCHORISMATASE DOMAIN-CONTAINING PROTEIN 2"/>
    <property type="match status" value="1"/>
</dbReference>
<feature type="domain" description="Isochorismatase-like" evidence="1">
    <location>
        <begin position="14"/>
        <end position="164"/>
    </location>
</feature>
<organism evidence="2 3">
    <name type="scientific">Phaeovibrio sulfidiphilus</name>
    <dbReference type="NCBI Taxonomy" id="1220600"/>
    <lineage>
        <taxon>Bacteria</taxon>
        <taxon>Pseudomonadati</taxon>
        <taxon>Pseudomonadota</taxon>
        <taxon>Alphaproteobacteria</taxon>
        <taxon>Rhodospirillales</taxon>
        <taxon>Rhodospirillaceae</taxon>
        <taxon>Phaeovibrio</taxon>
    </lineage>
</organism>
<dbReference type="CDD" id="cd01012">
    <property type="entry name" value="YcaC_related"/>
    <property type="match status" value="1"/>
</dbReference>
<keyword evidence="2" id="KW-0378">Hydrolase</keyword>
<name>A0A8J7CCY2_9PROT</name>
<dbReference type="RefSeq" id="WP_192533199.1">
    <property type="nucleotide sequence ID" value="NZ_JACZHT010000001.1"/>
</dbReference>
<proteinExistence type="predicted"/>
<evidence type="ECO:0000259" key="1">
    <source>
        <dbReference type="Pfam" id="PF00857"/>
    </source>
</evidence>
<dbReference type="Proteomes" id="UP000631034">
    <property type="component" value="Unassembled WGS sequence"/>
</dbReference>
<dbReference type="EMBL" id="JACZHT010000001">
    <property type="protein sequence ID" value="MBE1236334.1"/>
    <property type="molecule type" value="Genomic_DNA"/>
</dbReference>
<comment type="caution">
    <text evidence="2">The sequence shown here is derived from an EMBL/GenBank/DDBJ whole genome shotgun (WGS) entry which is preliminary data.</text>
</comment>
<dbReference type="InterPro" id="IPR000868">
    <property type="entry name" value="Isochorismatase-like_dom"/>
</dbReference>
<dbReference type="InterPro" id="IPR050993">
    <property type="entry name" value="Isochorismatase_domain"/>
</dbReference>
<dbReference type="AlphaFoldDB" id="A0A8J7CCY2"/>
<accession>A0A8J7CCY2</accession>
<dbReference type="InterPro" id="IPR036380">
    <property type="entry name" value="Isochorismatase-like_sf"/>
</dbReference>
<protein>
    <submittedName>
        <fullName evidence="2">Hydrolase</fullName>
    </submittedName>
</protein>
<sequence>MSTSHCVLAKASNSILVCIDVQTKLCPAMGNLQQVLKNGTRLLKGAKILDVPVLVTEQYPKGVGPTVGTFLIDLPPNSIIEKNTFSSVLAPAFLDRLKTHSQREQIILFGMETHVCVLQTALDLVREGWTVFVVKDAVSSRTQENESLGLQRMQAAGVNVVSTEMVLFEWLEGKDNPKFKEIHSLIV</sequence>
<reference evidence="2" key="1">
    <citation type="submission" date="2020-10" db="EMBL/GenBank/DDBJ databases">
        <title>Genome sequence of the unusual species of purple photosynthetic bacteria, Phaeovibrio sulfidiphilus DSM 23193, type strain.</title>
        <authorList>
            <person name="Kyndt J.A."/>
            <person name="Meyer T.E."/>
        </authorList>
    </citation>
    <scope>NUCLEOTIDE SEQUENCE</scope>
    <source>
        <strain evidence="2">DSM 23193</strain>
    </source>
</reference>
<dbReference type="PANTHER" id="PTHR14119">
    <property type="entry name" value="HYDROLASE"/>
    <property type="match status" value="1"/>
</dbReference>
<gene>
    <name evidence="2" type="ORF">IHV25_01520</name>
</gene>
<dbReference type="GO" id="GO:0016787">
    <property type="term" value="F:hydrolase activity"/>
    <property type="evidence" value="ECO:0007669"/>
    <property type="project" value="UniProtKB-KW"/>
</dbReference>
<dbReference type="Pfam" id="PF00857">
    <property type="entry name" value="Isochorismatase"/>
    <property type="match status" value="1"/>
</dbReference>
<keyword evidence="3" id="KW-1185">Reference proteome</keyword>
<evidence type="ECO:0000313" key="2">
    <source>
        <dbReference type="EMBL" id="MBE1236334.1"/>
    </source>
</evidence>